<reference evidence="7" key="1">
    <citation type="journal article" date="2014" name="Front. Microbiol.">
        <title>High frequency of phylogenetically diverse reductive dehalogenase-homologous genes in deep subseafloor sedimentary metagenomes.</title>
        <authorList>
            <person name="Kawai M."/>
            <person name="Futagami T."/>
            <person name="Toyoda A."/>
            <person name="Takaki Y."/>
            <person name="Nishi S."/>
            <person name="Hori S."/>
            <person name="Arai W."/>
            <person name="Tsubouchi T."/>
            <person name="Morono Y."/>
            <person name="Uchiyama I."/>
            <person name="Ito T."/>
            <person name="Fujiyama A."/>
            <person name="Inagaki F."/>
            <person name="Takami H."/>
        </authorList>
    </citation>
    <scope>NUCLEOTIDE SEQUENCE</scope>
    <source>
        <strain evidence="7">Expedition CK06-06</strain>
    </source>
</reference>
<evidence type="ECO:0000256" key="2">
    <source>
        <dbReference type="ARBA" id="ARBA00012438"/>
    </source>
</evidence>
<evidence type="ECO:0000256" key="4">
    <source>
        <dbReference type="ARBA" id="ARBA00022679"/>
    </source>
</evidence>
<comment type="catalytic activity">
    <reaction evidence="1">
        <text>ATP + protein L-histidine = ADP + protein N-phospho-L-histidine.</text>
        <dbReference type="EC" id="2.7.13.3"/>
    </reaction>
</comment>
<dbReference type="InterPro" id="IPR035965">
    <property type="entry name" value="PAS-like_dom_sf"/>
</dbReference>
<evidence type="ECO:0000259" key="6">
    <source>
        <dbReference type="PROSITE" id="PS50112"/>
    </source>
</evidence>
<dbReference type="InterPro" id="IPR013655">
    <property type="entry name" value="PAS_fold_3"/>
</dbReference>
<dbReference type="PANTHER" id="PTHR43304:SF1">
    <property type="entry name" value="PAC DOMAIN-CONTAINING PROTEIN"/>
    <property type="match status" value="1"/>
</dbReference>
<evidence type="ECO:0000256" key="3">
    <source>
        <dbReference type="ARBA" id="ARBA00022553"/>
    </source>
</evidence>
<keyword evidence="3" id="KW-0597">Phosphoprotein</keyword>
<feature type="non-terminal residue" evidence="7">
    <location>
        <position position="121"/>
    </location>
</feature>
<comment type="caution">
    <text evidence="7">The sequence shown here is derived from an EMBL/GenBank/DDBJ whole genome shotgun (WGS) entry which is preliminary data.</text>
</comment>
<evidence type="ECO:0000313" key="7">
    <source>
        <dbReference type="EMBL" id="GAH03561.1"/>
    </source>
</evidence>
<dbReference type="GO" id="GO:0004673">
    <property type="term" value="F:protein histidine kinase activity"/>
    <property type="evidence" value="ECO:0007669"/>
    <property type="project" value="UniProtKB-EC"/>
</dbReference>
<dbReference type="PANTHER" id="PTHR43304">
    <property type="entry name" value="PHYTOCHROME-LIKE PROTEIN CPH1"/>
    <property type="match status" value="1"/>
</dbReference>
<dbReference type="NCBIfam" id="TIGR00229">
    <property type="entry name" value="sensory_box"/>
    <property type="match status" value="1"/>
</dbReference>
<dbReference type="Gene3D" id="3.30.450.20">
    <property type="entry name" value="PAS domain"/>
    <property type="match status" value="1"/>
</dbReference>
<feature type="domain" description="PAS" evidence="6">
    <location>
        <begin position="15"/>
        <end position="85"/>
    </location>
</feature>
<protein>
    <recommendedName>
        <fullName evidence="2">histidine kinase</fullName>
        <ecNumber evidence="2">2.7.13.3</ecNumber>
    </recommendedName>
</protein>
<dbReference type="CDD" id="cd00130">
    <property type="entry name" value="PAS"/>
    <property type="match status" value="1"/>
</dbReference>
<dbReference type="EC" id="2.7.13.3" evidence="2"/>
<dbReference type="SUPFAM" id="SSF55785">
    <property type="entry name" value="PYP-like sensor domain (PAS domain)"/>
    <property type="match status" value="1"/>
</dbReference>
<sequence length="121" mass="13883">MGQKLTELNSILGNSVEKYQYLINNIADVIVEIDLNGIFTYISPQVRKIFGYKPEEIIGTKFFDYIHPDDMPSIIDTFEKAIRFEDSVSIEYRVRHKEGYYVNVSANGSIVKIDNDVKIIG</sequence>
<dbReference type="AlphaFoldDB" id="X1C683"/>
<keyword evidence="5" id="KW-0418">Kinase</keyword>
<dbReference type="InterPro" id="IPR000014">
    <property type="entry name" value="PAS"/>
</dbReference>
<organism evidence="7">
    <name type="scientific">marine sediment metagenome</name>
    <dbReference type="NCBI Taxonomy" id="412755"/>
    <lineage>
        <taxon>unclassified sequences</taxon>
        <taxon>metagenomes</taxon>
        <taxon>ecological metagenomes</taxon>
    </lineage>
</organism>
<dbReference type="Pfam" id="PF08447">
    <property type="entry name" value="PAS_3"/>
    <property type="match status" value="1"/>
</dbReference>
<dbReference type="InterPro" id="IPR052162">
    <property type="entry name" value="Sensor_kinase/Photoreceptor"/>
</dbReference>
<evidence type="ECO:0000256" key="1">
    <source>
        <dbReference type="ARBA" id="ARBA00000085"/>
    </source>
</evidence>
<dbReference type="EMBL" id="BART01023040">
    <property type="protein sequence ID" value="GAH03561.1"/>
    <property type="molecule type" value="Genomic_DNA"/>
</dbReference>
<keyword evidence="4" id="KW-0808">Transferase</keyword>
<gene>
    <name evidence="7" type="ORF">S01H4_42034</name>
</gene>
<name>X1C683_9ZZZZ</name>
<dbReference type="PROSITE" id="PS50112">
    <property type="entry name" value="PAS"/>
    <property type="match status" value="1"/>
</dbReference>
<evidence type="ECO:0000256" key="5">
    <source>
        <dbReference type="ARBA" id="ARBA00022777"/>
    </source>
</evidence>
<proteinExistence type="predicted"/>
<dbReference type="SMART" id="SM00091">
    <property type="entry name" value="PAS"/>
    <property type="match status" value="1"/>
</dbReference>
<accession>X1C683</accession>